<feature type="chain" id="PRO_5039293073" evidence="5">
    <location>
        <begin position="20"/>
        <end position="1047"/>
    </location>
</feature>
<reference evidence="8" key="1">
    <citation type="submission" date="2022-03" db="EMBL/GenBank/DDBJ databases">
        <title>Description of Abyssus ytuae gen. nov., sp. nov., a novel member of the family Flavobacteriaceae isolated from the sediment of Mariana Trench.</title>
        <authorList>
            <person name="Zhang J."/>
            <person name="Xu X."/>
        </authorList>
    </citation>
    <scope>NUCLEOTIDE SEQUENCE</scope>
    <source>
        <strain evidence="8">MT3330</strain>
    </source>
</reference>
<dbReference type="PANTHER" id="PTHR40980">
    <property type="entry name" value="PLUG DOMAIN-CONTAINING PROTEIN"/>
    <property type="match status" value="1"/>
</dbReference>
<dbReference type="Pfam" id="PF13715">
    <property type="entry name" value="CarbopepD_reg_2"/>
    <property type="match status" value="1"/>
</dbReference>
<keyword evidence="3" id="KW-0998">Cell outer membrane</keyword>
<dbReference type="KEGG" id="fbm:MQE35_15315"/>
<gene>
    <name evidence="8" type="ORF">MQE35_15315</name>
</gene>
<dbReference type="InterPro" id="IPR012910">
    <property type="entry name" value="Plug_dom"/>
</dbReference>
<dbReference type="Gene3D" id="2.170.130.10">
    <property type="entry name" value="TonB-dependent receptor, plug domain"/>
    <property type="match status" value="1"/>
</dbReference>
<keyword evidence="8" id="KW-0675">Receptor</keyword>
<evidence type="ECO:0000313" key="9">
    <source>
        <dbReference type="Proteomes" id="UP000831290"/>
    </source>
</evidence>
<feature type="domain" description="TonB-dependent receptor plug" evidence="7">
    <location>
        <begin position="221"/>
        <end position="319"/>
    </location>
</feature>
<organism evidence="8 9">
    <name type="scientific">Abyssalbus ytuae</name>
    <dbReference type="NCBI Taxonomy" id="2926907"/>
    <lineage>
        <taxon>Bacteria</taxon>
        <taxon>Pseudomonadati</taxon>
        <taxon>Bacteroidota</taxon>
        <taxon>Flavobacteriia</taxon>
        <taxon>Flavobacteriales</taxon>
        <taxon>Flavobacteriaceae</taxon>
        <taxon>Abyssalbus</taxon>
    </lineage>
</organism>
<name>A0A9E7CSY9_9FLAO</name>
<dbReference type="AlphaFoldDB" id="A0A9E7CSY9"/>
<evidence type="ECO:0000256" key="4">
    <source>
        <dbReference type="RuleBase" id="RU003357"/>
    </source>
</evidence>
<dbReference type="SUPFAM" id="SSF56935">
    <property type="entry name" value="Porins"/>
    <property type="match status" value="1"/>
</dbReference>
<dbReference type="SUPFAM" id="SSF49464">
    <property type="entry name" value="Carboxypeptidase regulatory domain-like"/>
    <property type="match status" value="1"/>
</dbReference>
<dbReference type="InterPro" id="IPR008969">
    <property type="entry name" value="CarboxyPept-like_regulatory"/>
</dbReference>
<dbReference type="PANTHER" id="PTHR40980:SF4">
    <property type="entry name" value="TONB-DEPENDENT RECEPTOR-LIKE BETA-BARREL DOMAIN-CONTAINING PROTEIN"/>
    <property type="match status" value="1"/>
</dbReference>
<accession>A0A9E7CSY9</accession>
<evidence type="ECO:0000313" key="8">
    <source>
        <dbReference type="EMBL" id="UOB17096.1"/>
    </source>
</evidence>
<dbReference type="Pfam" id="PF07715">
    <property type="entry name" value="Plug"/>
    <property type="match status" value="1"/>
</dbReference>
<dbReference type="InterPro" id="IPR037066">
    <property type="entry name" value="Plug_dom_sf"/>
</dbReference>
<evidence type="ECO:0000256" key="1">
    <source>
        <dbReference type="ARBA" id="ARBA00004442"/>
    </source>
</evidence>
<sequence>MKIHQLFLLFVTFCSFSQAADSVNNINLNFKSVPIEEIFKSIEDQTPYKFAYQSDKIKSTIIPSINITNATINNVLNNIKLKTRLNFDIIKNTIAVYEPTFSRKQNYGSIKGRVYDADNPEIPLEGASVIVINNNIGVATTSEGLFQINNLPEGTYTLNISYLGYQTKQLQVNVIDNNIINLDIPLLMNTSELEEVTVSADLNVRYTPVENSTEESLVSTIKQSPIIVTGISHEQINQTFDIDAREVISRVPGISMLNNFVVVRGMSPRYNLTMLNGMVTPSTEMDTRAFSYNLLPSSVIDQILVYKSPSADLPGNFGGGVIKVKTKDAATARRLQIGFINQYRTDDSSLSEFYTYEGSDKDWYGGGVEDRELPDILMDPDYDLPDFSNYPDEVSIIGKQLPAVRTPKKEFNNLDFRGFLNYYDSWKIGSIRINNLTFASYEQQKQFTKRNLAYDAGRYSADQDGNIILLENIPSYRDSIYKETIRITALENLSFIFNKDHKVMMNSFFTRNATDNLINRQGNVDGTNLQRKLFSYRYNVRDLFQAQLSGTHSFGSHHLDWSVGLNRAYDNIPDLQRYEFGSDINDPNLWRPINTINEEFNSRISMDTDEEAEIYQLNYTKDFDTDIQFKVGGYLEERDREFFSRRYRIVPTGGTSFDIYDPAPWVNVIDTLYTKFEPDGSGVTLRAGATPGEYTFDDKIRAGYALVKIPLLNNKLQLNAGVRYEWNKRILRDAEGKTIDSVTVDVNVYEKTPNKIQDFILPSATISYNFSPKTTLKAAYGRTIDRPEFREQSTYFFLDFEAGQVFKGNPLLLNSEIDNYDLRLEHYPSPSEFIAIGGFYKKLKKAIEPYDNSGAGLEFPIVTFYNTKEADAYGVEAEVRKDLHFIGPYLQNFSVILNGAWVKSQAKASIDSEKRPLRGTSPYIINAGLYYGKANDNTKFSVVYNVTGNRLLIAKNVYLGGLYERPRHVIDLTFSQRLTDYLQIKGGVQDLLNAPYRFFRDENENEKYDPGLENAKQQDIETNYRGDYTEVEYKTGSYFSFGFYLDF</sequence>
<dbReference type="RefSeq" id="WP_255842367.1">
    <property type="nucleotide sequence ID" value="NZ_CP094358.1"/>
</dbReference>
<keyword evidence="9" id="KW-1185">Reference proteome</keyword>
<evidence type="ECO:0000256" key="3">
    <source>
        <dbReference type="ARBA" id="ARBA00023237"/>
    </source>
</evidence>
<evidence type="ECO:0000256" key="2">
    <source>
        <dbReference type="ARBA" id="ARBA00023136"/>
    </source>
</evidence>
<feature type="signal peptide" evidence="5">
    <location>
        <begin position="1"/>
        <end position="19"/>
    </location>
</feature>
<evidence type="ECO:0000259" key="6">
    <source>
        <dbReference type="Pfam" id="PF00593"/>
    </source>
</evidence>
<comment type="similarity">
    <text evidence="4">Belongs to the TonB-dependent receptor family.</text>
</comment>
<keyword evidence="2 4" id="KW-0472">Membrane</keyword>
<dbReference type="Gene3D" id="2.60.40.1120">
    <property type="entry name" value="Carboxypeptidase-like, regulatory domain"/>
    <property type="match status" value="1"/>
</dbReference>
<proteinExistence type="inferred from homology"/>
<dbReference type="Proteomes" id="UP000831290">
    <property type="component" value="Chromosome"/>
</dbReference>
<dbReference type="InterPro" id="IPR000531">
    <property type="entry name" value="Beta-barrel_TonB"/>
</dbReference>
<evidence type="ECO:0000259" key="7">
    <source>
        <dbReference type="Pfam" id="PF07715"/>
    </source>
</evidence>
<comment type="subcellular location">
    <subcellularLocation>
        <location evidence="1 4">Cell outer membrane</location>
    </subcellularLocation>
</comment>
<dbReference type="GO" id="GO:0009279">
    <property type="term" value="C:cell outer membrane"/>
    <property type="evidence" value="ECO:0007669"/>
    <property type="project" value="UniProtKB-SubCell"/>
</dbReference>
<dbReference type="Pfam" id="PF00593">
    <property type="entry name" value="TonB_dep_Rec_b-barrel"/>
    <property type="match status" value="1"/>
</dbReference>
<keyword evidence="4" id="KW-0798">TonB box</keyword>
<feature type="domain" description="TonB-dependent receptor-like beta-barrel" evidence="6">
    <location>
        <begin position="510"/>
        <end position="990"/>
    </location>
</feature>
<dbReference type="Gene3D" id="3.55.50.30">
    <property type="match status" value="1"/>
</dbReference>
<dbReference type="InterPro" id="IPR036942">
    <property type="entry name" value="Beta-barrel_TonB_sf"/>
</dbReference>
<dbReference type="EMBL" id="CP094358">
    <property type="protein sequence ID" value="UOB17096.1"/>
    <property type="molecule type" value="Genomic_DNA"/>
</dbReference>
<protein>
    <submittedName>
        <fullName evidence="8">TonB-dependent receptor</fullName>
    </submittedName>
</protein>
<evidence type="ECO:0000256" key="5">
    <source>
        <dbReference type="SAM" id="SignalP"/>
    </source>
</evidence>
<keyword evidence="5" id="KW-0732">Signal</keyword>
<dbReference type="Gene3D" id="2.40.170.20">
    <property type="entry name" value="TonB-dependent receptor, beta-barrel domain"/>
    <property type="match status" value="1"/>
</dbReference>